<dbReference type="InterPro" id="IPR041426">
    <property type="entry name" value="Mos1_HTH"/>
</dbReference>
<dbReference type="Gene3D" id="1.10.10.1450">
    <property type="match status" value="1"/>
</dbReference>
<name>A0AAD4RBK3_9BILA</name>
<dbReference type="Proteomes" id="UP001201812">
    <property type="component" value="Unassembled WGS sequence"/>
</dbReference>
<protein>
    <submittedName>
        <fullName evidence="2">Histone-lysine N-methyltransferase SETMAR-like</fullName>
    </submittedName>
</protein>
<proteinExistence type="predicted"/>
<dbReference type="AlphaFoldDB" id="A0AAD4RBK3"/>
<organism evidence="2 3">
    <name type="scientific">Ditylenchus destructor</name>
    <dbReference type="NCBI Taxonomy" id="166010"/>
    <lineage>
        <taxon>Eukaryota</taxon>
        <taxon>Metazoa</taxon>
        <taxon>Ecdysozoa</taxon>
        <taxon>Nematoda</taxon>
        <taxon>Chromadorea</taxon>
        <taxon>Rhabditida</taxon>
        <taxon>Tylenchina</taxon>
        <taxon>Tylenchomorpha</taxon>
        <taxon>Sphaerularioidea</taxon>
        <taxon>Anguinidae</taxon>
        <taxon>Anguininae</taxon>
        <taxon>Ditylenchus</taxon>
    </lineage>
</organism>
<sequence length="125" mass="14543">MPPKRKQEKVPDSVVSAMTAKTFQERDLVEQLAVRYRMLKEFKAGHSAKKATENICDTFGENTINYQTCARWFQKFRAGKTKLVDKNTGVWVQSQSEANRLFRDWGREARALHNQVMKVYTANKK</sequence>
<reference evidence="2" key="1">
    <citation type="submission" date="2022-01" db="EMBL/GenBank/DDBJ databases">
        <title>Genome Sequence Resource for Two Populations of Ditylenchus destructor, the Migratory Endoparasitic Phytonematode.</title>
        <authorList>
            <person name="Zhang H."/>
            <person name="Lin R."/>
            <person name="Xie B."/>
        </authorList>
    </citation>
    <scope>NUCLEOTIDE SEQUENCE</scope>
    <source>
        <strain evidence="2">BazhouSP</strain>
    </source>
</reference>
<gene>
    <name evidence="2" type="ORF">DdX_03774</name>
</gene>
<evidence type="ECO:0000259" key="1">
    <source>
        <dbReference type="Pfam" id="PF17906"/>
    </source>
</evidence>
<comment type="caution">
    <text evidence="2">The sequence shown here is derived from an EMBL/GenBank/DDBJ whole genome shotgun (WGS) entry which is preliminary data.</text>
</comment>
<accession>A0AAD4RBK3</accession>
<dbReference type="Pfam" id="PF17906">
    <property type="entry name" value="HTH_48"/>
    <property type="match status" value="1"/>
</dbReference>
<dbReference type="EMBL" id="JAKKPZ010000003">
    <property type="protein sequence ID" value="KAI1723610.1"/>
    <property type="molecule type" value="Genomic_DNA"/>
</dbReference>
<keyword evidence="3" id="KW-1185">Reference proteome</keyword>
<evidence type="ECO:0000313" key="3">
    <source>
        <dbReference type="Proteomes" id="UP001201812"/>
    </source>
</evidence>
<evidence type="ECO:0000313" key="2">
    <source>
        <dbReference type="EMBL" id="KAI1723610.1"/>
    </source>
</evidence>
<feature type="domain" description="Mos1 transposase HTH" evidence="1">
    <location>
        <begin position="33"/>
        <end position="80"/>
    </location>
</feature>